<name>A0A2P9ATN7_9HYPH</name>
<gene>
    <name evidence="1" type="ORF">BQ8482_480019</name>
</gene>
<dbReference type="AlphaFoldDB" id="A0A2P9ATN7"/>
<reference evidence="2" key="1">
    <citation type="submission" date="2016-12" db="EMBL/GenBank/DDBJ databases">
        <authorList>
            <person name="Brunel B."/>
        </authorList>
    </citation>
    <scope>NUCLEOTIDE SEQUENCE [LARGE SCALE GENOMIC DNA]</scope>
</reference>
<evidence type="ECO:0000313" key="2">
    <source>
        <dbReference type="Proteomes" id="UP000245698"/>
    </source>
</evidence>
<dbReference type="EMBL" id="FUIG01000057">
    <property type="protein sequence ID" value="SJM34536.1"/>
    <property type="molecule type" value="Genomic_DNA"/>
</dbReference>
<protein>
    <submittedName>
        <fullName evidence="1">Uncharacterized protein</fullName>
    </submittedName>
</protein>
<proteinExistence type="predicted"/>
<evidence type="ECO:0000313" key="1">
    <source>
        <dbReference type="EMBL" id="SJM34536.1"/>
    </source>
</evidence>
<keyword evidence="2" id="KW-1185">Reference proteome</keyword>
<dbReference type="Proteomes" id="UP000245698">
    <property type="component" value="Unassembled WGS sequence"/>
</dbReference>
<accession>A0A2P9ATN7</accession>
<sequence length="61" mass="6705">MHPLVRLLNFSDAPGTTRRTWGGHGRFALQNGGISPDTILDGREILSRQRFGVDAREGRSG</sequence>
<organism evidence="1 2">
    <name type="scientific">Mesorhizobium delmotii</name>
    <dbReference type="NCBI Taxonomy" id="1631247"/>
    <lineage>
        <taxon>Bacteria</taxon>
        <taxon>Pseudomonadati</taxon>
        <taxon>Pseudomonadota</taxon>
        <taxon>Alphaproteobacteria</taxon>
        <taxon>Hyphomicrobiales</taxon>
        <taxon>Phyllobacteriaceae</taxon>
        <taxon>Mesorhizobium</taxon>
    </lineage>
</organism>